<evidence type="ECO:0000313" key="10">
    <source>
        <dbReference type="Proteomes" id="UP000564385"/>
    </source>
</evidence>
<feature type="transmembrane region" description="Helical" evidence="7">
    <location>
        <begin position="282"/>
        <end position="299"/>
    </location>
</feature>
<feature type="domain" description="Major facilitator superfamily (MFS) profile" evidence="8">
    <location>
        <begin position="15"/>
        <end position="522"/>
    </location>
</feature>
<dbReference type="InterPro" id="IPR004638">
    <property type="entry name" value="EmrB-like"/>
</dbReference>
<evidence type="ECO:0000256" key="3">
    <source>
        <dbReference type="ARBA" id="ARBA00022475"/>
    </source>
</evidence>
<reference evidence="9 10" key="1">
    <citation type="submission" date="2020-07" db="EMBL/GenBank/DDBJ databases">
        <title>Genomic Encyclopedia of Type Strains, Phase IV (KMG-V): Genome sequencing to study the core and pangenomes of soil and plant-associated prokaryotes.</title>
        <authorList>
            <person name="Whitman W."/>
        </authorList>
    </citation>
    <scope>NUCLEOTIDE SEQUENCE [LARGE SCALE GENOMIC DNA]</scope>
    <source>
        <strain evidence="9 10">M8UP22</strain>
    </source>
</reference>
<dbReference type="CDD" id="cd17503">
    <property type="entry name" value="MFS_LmrB_MDR_like"/>
    <property type="match status" value="1"/>
</dbReference>
<accession>A0A852VE60</accession>
<keyword evidence="2" id="KW-0813">Transport</keyword>
<feature type="transmembrane region" description="Helical" evidence="7">
    <location>
        <begin position="319"/>
        <end position="339"/>
    </location>
</feature>
<dbReference type="PANTHER" id="PTHR23501:SF174">
    <property type="entry name" value="MULTIDRUG EXPORT PROTEIN EMRB-RELATED"/>
    <property type="match status" value="1"/>
</dbReference>
<evidence type="ECO:0000313" key="9">
    <source>
        <dbReference type="EMBL" id="NYF88744.1"/>
    </source>
</evidence>
<comment type="caution">
    <text evidence="9">The sequence shown here is derived from an EMBL/GenBank/DDBJ whole genome shotgun (WGS) entry which is preliminary data.</text>
</comment>
<dbReference type="EMBL" id="JACCCU010000001">
    <property type="protein sequence ID" value="NYF88744.1"/>
    <property type="molecule type" value="Genomic_DNA"/>
</dbReference>
<feature type="transmembrane region" description="Helical" evidence="7">
    <location>
        <begin position="169"/>
        <end position="189"/>
    </location>
</feature>
<feature type="transmembrane region" description="Helical" evidence="7">
    <location>
        <begin position="53"/>
        <end position="73"/>
    </location>
</feature>
<feature type="transmembrane region" description="Helical" evidence="7">
    <location>
        <begin position="348"/>
        <end position="365"/>
    </location>
</feature>
<proteinExistence type="predicted"/>
<dbReference type="PROSITE" id="PS50850">
    <property type="entry name" value="MFS"/>
    <property type="match status" value="1"/>
</dbReference>
<dbReference type="GO" id="GO:0022857">
    <property type="term" value="F:transmembrane transporter activity"/>
    <property type="evidence" value="ECO:0007669"/>
    <property type="project" value="InterPro"/>
</dbReference>
<dbReference type="AlphaFoldDB" id="A0A852VE60"/>
<evidence type="ECO:0000256" key="2">
    <source>
        <dbReference type="ARBA" id="ARBA00022448"/>
    </source>
</evidence>
<keyword evidence="6 7" id="KW-0472">Membrane</keyword>
<feature type="transmembrane region" description="Helical" evidence="7">
    <location>
        <begin position="85"/>
        <end position="108"/>
    </location>
</feature>
<dbReference type="PRINTS" id="PR01036">
    <property type="entry name" value="TCRTETB"/>
</dbReference>
<organism evidence="9 10">
    <name type="scientific">Tunturiibacter lichenicola</name>
    <dbReference type="NCBI Taxonomy" id="2051959"/>
    <lineage>
        <taxon>Bacteria</taxon>
        <taxon>Pseudomonadati</taxon>
        <taxon>Acidobacteriota</taxon>
        <taxon>Terriglobia</taxon>
        <taxon>Terriglobales</taxon>
        <taxon>Acidobacteriaceae</taxon>
        <taxon>Tunturiibacter</taxon>
    </lineage>
</organism>
<name>A0A852VE60_9BACT</name>
<evidence type="ECO:0000256" key="6">
    <source>
        <dbReference type="ARBA" id="ARBA00023136"/>
    </source>
</evidence>
<dbReference type="InterPro" id="IPR020846">
    <property type="entry name" value="MFS_dom"/>
</dbReference>
<feature type="transmembrane region" description="Helical" evidence="7">
    <location>
        <begin position="240"/>
        <end position="262"/>
    </location>
</feature>
<dbReference type="NCBIfam" id="TIGR00711">
    <property type="entry name" value="efflux_EmrB"/>
    <property type="match status" value="1"/>
</dbReference>
<dbReference type="Proteomes" id="UP000564385">
    <property type="component" value="Unassembled WGS sequence"/>
</dbReference>
<evidence type="ECO:0000256" key="4">
    <source>
        <dbReference type="ARBA" id="ARBA00022692"/>
    </source>
</evidence>
<comment type="subcellular location">
    <subcellularLocation>
        <location evidence="1">Cell membrane</location>
        <topology evidence="1">Multi-pass membrane protein</topology>
    </subcellularLocation>
</comment>
<keyword evidence="5 7" id="KW-1133">Transmembrane helix</keyword>
<evidence type="ECO:0000256" key="1">
    <source>
        <dbReference type="ARBA" id="ARBA00004651"/>
    </source>
</evidence>
<dbReference type="InterPro" id="IPR036259">
    <property type="entry name" value="MFS_trans_sf"/>
</dbReference>
<protein>
    <submittedName>
        <fullName evidence="9">DHA2 family multidrug resistance protein</fullName>
    </submittedName>
</protein>
<evidence type="ECO:0000259" key="8">
    <source>
        <dbReference type="PROSITE" id="PS50850"/>
    </source>
</evidence>
<dbReference type="SUPFAM" id="SSF103473">
    <property type="entry name" value="MFS general substrate transporter"/>
    <property type="match status" value="1"/>
</dbReference>
<keyword evidence="4 7" id="KW-0812">Transmembrane</keyword>
<dbReference type="InterPro" id="IPR011701">
    <property type="entry name" value="MFS"/>
</dbReference>
<gene>
    <name evidence="9" type="ORF">HDF08_000811</name>
</gene>
<feature type="transmembrane region" description="Helical" evidence="7">
    <location>
        <begin position="12"/>
        <end position="33"/>
    </location>
</feature>
<evidence type="ECO:0000256" key="7">
    <source>
        <dbReference type="SAM" id="Phobius"/>
    </source>
</evidence>
<feature type="transmembrane region" description="Helical" evidence="7">
    <location>
        <begin position="380"/>
        <end position="401"/>
    </location>
</feature>
<dbReference type="PANTHER" id="PTHR23501">
    <property type="entry name" value="MAJOR FACILITATOR SUPERFAMILY"/>
    <property type="match status" value="1"/>
</dbReference>
<dbReference type="Pfam" id="PF07690">
    <property type="entry name" value="MFS_1"/>
    <property type="match status" value="1"/>
</dbReference>
<dbReference type="GO" id="GO:0005886">
    <property type="term" value="C:plasma membrane"/>
    <property type="evidence" value="ECO:0007669"/>
    <property type="project" value="UniProtKB-SubCell"/>
</dbReference>
<keyword evidence="3" id="KW-1003">Cell membrane</keyword>
<sequence>MAEQRWVPKHNPWLIALVVSMATFMEVLDTSVANVALPHIAGSLGASQNESTWVLTCYLVSNAVVLPLASYISTLIGRKRFYMSCVALFGISSLLCGLAPTLPLLLFFRVLQGVGGGGLGPSEQSILTDTFEPAKRGQAFALYGMAVILAPTVGPTIGGWLTDNFDWRWIFFINLPVVVLSLFLTHKLVEDPPAIQKEVKEARSSHFRVDYIGFSLLALTFGTLEVVLDKGQEDDWFSSHLITAFVVVSAAAFLAVILWELYLAQKKQRPILDLMLFSNRNFALSMGMMFVLGASLYAVNTLFNQFLQNLMGYTAEQSGLALASGGLATMICMTIVGAISSKVDPRKLVAFGFAVTAASLFYMSGMDLQMSFAHVSLLKFFQGFGIAFLFIPISTMSYIGVSENKNNDVSGMTNLARNIGGSCGTSYLTTVYARHQQLHEHALIKNATNGNVFYLNRINTMTQQHMASGMSRMAAKQQAIQQFYQQLQAQAGVMSYIDIILFFAGACLLMIPVAFFMKRGVASSTAVMH</sequence>
<evidence type="ECO:0000256" key="5">
    <source>
        <dbReference type="ARBA" id="ARBA00022989"/>
    </source>
</evidence>
<feature type="transmembrane region" description="Helical" evidence="7">
    <location>
        <begin position="496"/>
        <end position="517"/>
    </location>
</feature>
<dbReference type="Gene3D" id="1.20.1250.20">
    <property type="entry name" value="MFS general substrate transporter like domains"/>
    <property type="match status" value="1"/>
</dbReference>
<dbReference type="Gene3D" id="1.20.1720.10">
    <property type="entry name" value="Multidrug resistance protein D"/>
    <property type="match status" value="1"/>
</dbReference>